<keyword evidence="3" id="KW-1185">Reference proteome</keyword>
<accession>A0AAF0YG91</accession>
<evidence type="ECO:0000313" key="3">
    <source>
        <dbReference type="Proteomes" id="UP000827549"/>
    </source>
</evidence>
<reference evidence="2" key="1">
    <citation type="submission" date="2023-10" db="EMBL/GenBank/DDBJ databases">
        <authorList>
            <person name="Noh H."/>
        </authorList>
    </citation>
    <scope>NUCLEOTIDE SEQUENCE</scope>
    <source>
        <strain evidence="2">DUCC4014</strain>
    </source>
</reference>
<gene>
    <name evidence="2" type="ORF">LOC62_05G006801</name>
</gene>
<sequence>MSPSSASPPAEAPRDVSPSPADPEDEGFEPSPDVVTAYEQLMASRLDAADLPPPPTAGQAQATPEADGDGDDDNAAAEAALGRPLTKAEKQNAKKKRRKERERQLRELAAAAAGEVRPPPPTDEDKPVSFRLFSTDAAPRPISLSTKEVVLPTPNPRLAPLTREVRERIARLAAEAALHAPAPPPASSGPPEDEYVAAATASLPAVFVARGSEKSAALAVPVLQLSLVGAEEEEEEAAAALRRKRRRVKVPRERPLPALWRPPPGLGGKSAGYAYGWGG</sequence>
<feature type="compositionally biased region" description="Acidic residues" evidence="1">
    <location>
        <begin position="66"/>
        <end position="75"/>
    </location>
</feature>
<dbReference type="RefSeq" id="XP_062629300.1">
    <property type="nucleotide sequence ID" value="XM_062773316.1"/>
</dbReference>
<name>A0AAF0YG91_9TREE</name>
<evidence type="ECO:0000313" key="2">
    <source>
        <dbReference type="EMBL" id="WOO83274.1"/>
    </source>
</evidence>
<proteinExistence type="predicted"/>
<feature type="region of interest" description="Disordered" evidence="1">
    <location>
        <begin position="1"/>
        <end position="128"/>
    </location>
</feature>
<dbReference type="GeneID" id="87809976"/>
<dbReference type="Proteomes" id="UP000827549">
    <property type="component" value="Chromosome 5"/>
</dbReference>
<protein>
    <submittedName>
        <fullName evidence="2">Uncharacterized protein</fullName>
    </submittedName>
</protein>
<dbReference type="AlphaFoldDB" id="A0AAF0YG91"/>
<evidence type="ECO:0000256" key="1">
    <source>
        <dbReference type="SAM" id="MobiDB-lite"/>
    </source>
</evidence>
<dbReference type="EMBL" id="CP086718">
    <property type="protein sequence ID" value="WOO83274.1"/>
    <property type="molecule type" value="Genomic_DNA"/>
</dbReference>
<organism evidence="2 3">
    <name type="scientific">Vanrija pseudolonga</name>
    <dbReference type="NCBI Taxonomy" id="143232"/>
    <lineage>
        <taxon>Eukaryota</taxon>
        <taxon>Fungi</taxon>
        <taxon>Dikarya</taxon>
        <taxon>Basidiomycota</taxon>
        <taxon>Agaricomycotina</taxon>
        <taxon>Tremellomycetes</taxon>
        <taxon>Trichosporonales</taxon>
        <taxon>Trichosporonaceae</taxon>
        <taxon>Vanrija</taxon>
    </lineage>
</organism>